<accession>A0ABX6AFW5</accession>
<keyword evidence="1" id="KW-0472">Membrane</keyword>
<evidence type="ECO:0000313" key="4">
    <source>
        <dbReference type="Proteomes" id="UP000327143"/>
    </source>
</evidence>
<feature type="transmembrane region" description="Helical" evidence="1">
    <location>
        <begin position="42"/>
        <end position="65"/>
    </location>
</feature>
<dbReference type="Proteomes" id="UP000327143">
    <property type="component" value="Chromosome"/>
</dbReference>
<protein>
    <recommendedName>
        <fullName evidence="5">DUF3325 domain-containing protein</fullName>
    </recommendedName>
</protein>
<evidence type="ECO:0008006" key="5">
    <source>
        <dbReference type="Google" id="ProtNLM"/>
    </source>
</evidence>
<gene>
    <name evidence="3" type="ORF">CP969_19465</name>
</gene>
<keyword evidence="2" id="KW-0732">Signal</keyword>
<keyword evidence="1" id="KW-1133">Transmembrane helix</keyword>
<feature type="transmembrane region" description="Helical" evidence="1">
    <location>
        <begin position="72"/>
        <end position="90"/>
    </location>
</feature>
<keyword evidence="1" id="KW-0812">Transmembrane</keyword>
<name>A0ABX6AFW5_STRVD</name>
<evidence type="ECO:0000313" key="3">
    <source>
        <dbReference type="EMBL" id="QEU86616.1"/>
    </source>
</evidence>
<feature type="chain" id="PRO_5045343840" description="DUF3325 domain-containing protein" evidence="2">
    <location>
        <begin position="19"/>
        <end position="106"/>
    </location>
</feature>
<proteinExistence type="predicted"/>
<evidence type="ECO:0000256" key="2">
    <source>
        <dbReference type="SAM" id="SignalP"/>
    </source>
</evidence>
<feature type="signal peptide" evidence="2">
    <location>
        <begin position="1"/>
        <end position="18"/>
    </location>
</feature>
<organism evidence="3 4">
    <name type="scientific">Streptomyces viridosporus T7A</name>
    <dbReference type="NCBI Taxonomy" id="665577"/>
    <lineage>
        <taxon>Bacteria</taxon>
        <taxon>Bacillati</taxon>
        <taxon>Actinomycetota</taxon>
        <taxon>Actinomycetes</taxon>
        <taxon>Kitasatosporales</taxon>
        <taxon>Streptomycetaceae</taxon>
        <taxon>Streptomyces</taxon>
    </lineage>
</organism>
<dbReference type="RefSeq" id="WP_004986116.1">
    <property type="nucleotide sequence ID" value="NZ_CP023700.1"/>
</dbReference>
<sequence>MRLCIAVFLVLTASLVAASGVAAVARGRVFPGNRRPVHRVRLHGWGRLVVAAALCCQLVFGLVVGDIDLRQWGTLTGSGLLLTGLLMMLVSRRPGGRRRDDGMPRP</sequence>
<evidence type="ECO:0000256" key="1">
    <source>
        <dbReference type="SAM" id="Phobius"/>
    </source>
</evidence>
<keyword evidence="4" id="KW-1185">Reference proteome</keyword>
<reference evidence="3 4" key="1">
    <citation type="submission" date="2017-09" db="EMBL/GenBank/DDBJ databases">
        <authorList>
            <person name="Lee N."/>
            <person name="Cho B.-K."/>
        </authorList>
    </citation>
    <scope>NUCLEOTIDE SEQUENCE [LARGE SCALE GENOMIC DNA]</scope>
    <source>
        <strain evidence="3 4">ATCC 39115</strain>
    </source>
</reference>
<dbReference type="EMBL" id="CP023700">
    <property type="protein sequence ID" value="QEU86616.1"/>
    <property type="molecule type" value="Genomic_DNA"/>
</dbReference>